<dbReference type="EMBL" id="MPUH01000057">
    <property type="protein sequence ID" value="OMJ92651.1"/>
    <property type="molecule type" value="Genomic_DNA"/>
</dbReference>
<gene>
    <name evidence="1" type="ORF">SteCoe_4524</name>
</gene>
<evidence type="ECO:0000313" key="1">
    <source>
        <dbReference type="EMBL" id="OMJ92651.1"/>
    </source>
</evidence>
<name>A0A1R2CUK0_9CILI</name>
<dbReference type="Proteomes" id="UP000187209">
    <property type="component" value="Unassembled WGS sequence"/>
</dbReference>
<organism evidence="1 2">
    <name type="scientific">Stentor coeruleus</name>
    <dbReference type="NCBI Taxonomy" id="5963"/>
    <lineage>
        <taxon>Eukaryota</taxon>
        <taxon>Sar</taxon>
        <taxon>Alveolata</taxon>
        <taxon>Ciliophora</taxon>
        <taxon>Postciliodesmatophora</taxon>
        <taxon>Heterotrichea</taxon>
        <taxon>Heterotrichida</taxon>
        <taxon>Stentoridae</taxon>
        <taxon>Stentor</taxon>
    </lineage>
</organism>
<evidence type="ECO:0000313" key="2">
    <source>
        <dbReference type="Proteomes" id="UP000187209"/>
    </source>
</evidence>
<reference evidence="1 2" key="1">
    <citation type="submission" date="2016-11" db="EMBL/GenBank/DDBJ databases">
        <title>The macronuclear genome of Stentor coeruleus: a giant cell with tiny introns.</title>
        <authorList>
            <person name="Slabodnick M."/>
            <person name="Ruby J.G."/>
            <person name="Reiff S.B."/>
            <person name="Swart E.C."/>
            <person name="Gosai S."/>
            <person name="Prabakaran S."/>
            <person name="Witkowska E."/>
            <person name="Larue G.E."/>
            <person name="Fisher S."/>
            <person name="Freeman R.M."/>
            <person name="Gunawardena J."/>
            <person name="Chu W."/>
            <person name="Stover N.A."/>
            <person name="Gregory B.D."/>
            <person name="Nowacki M."/>
            <person name="Derisi J."/>
            <person name="Roy S.W."/>
            <person name="Marshall W.F."/>
            <person name="Sood P."/>
        </authorList>
    </citation>
    <scope>NUCLEOTIDE SEQUENCE [LARGE SCALE GENOMIC DNA]</scope>
    <source>
        <strain evidence="1">WM001</strain>
    </source>
</reference>
<proteinExistence type="predicted"/>
<sequence length="701" mass="82278">MELLNFIPMPPIPFYTKLLEKGFTKLYYFGADCYIYILFCGYIIELIEHKHVRSSSQLFISQYFLFRFPKYFYSSSEFTNFILSLNQNKQKEVILSSINHQILLENIYDLSILYKNTHNKLDEDTLVRKISKDFNMSIYLYDENGKDIFIKENIFKCPAKVNIMKIKHNDLIYSMLIVKNQVEHECLPSVLEVEMDIQLEIFIKNVCNTFAKRILEEEVVEKLIFILKNNSKRFPKITSELNMILKVHQEQLKPCQKYDKLPQNSPYKYTQQVVPMLKNIIRPAITPFSKDSKLRSNSDLPNILSNCEIKRIKPLVINHTKPKPLVINHTKPKPLVINHTKPKPMNIAKPCQVKPKLEEQKSFINISIKEGKLSLSPDMSYNKFEEKNVYKPSDQKTNFEYPNKNFQPIGQNYLTKKIDIPHKQPLNSQYKISTNYIKTDFETQMTPRNQKTIDISNPIKHKIIVKPPKKINIHKTQKQNSKSFLISESKDIKNIKNPLHIRNSSQHLLDINNILSNDEDSNKSNNFLQGTTQDYEEFTFSKRCSISLEGPPLFQLLPPKILAENQEQFQSSFISPSESRMISKDNFNIIPVQTQRDYTPMSKNFISLNYRQENMKYITSDEIFEKSKLFTDYYNIDKGYRNIYDCLECIKRPVNLNSQLPCKCDSCLNCLKKVLENNRCLKCNRNYSASELSNIIVLNCY</sequence>
<dbReference type="AlphaFoldDB" id="A0A1R2CUK0"/>
<comment type="caution">
    <text evidence="1">The sequence shown here is derived from an EMBL/GenBank/DDBJ whole genome shotgun (WGS) entry which is preliminary data.</text>
</comment>
<protein>
    <submittedName>
        <fullName evidence="1">Uncharacterized protein</fullName>
    </submittedName>
</protein>
<keyword evidence="2" id="KW-1185">Reference proteome</keyword>
<accession>A0A1R2CUK0</accession>